<evidence type="ECO:0000256" key="3">
    <source>
        <dbReference type="SAM" id="MobiDB-lite"/>
    </source>
</evidence>
<dbReference type="PROSITE" id="PS51718">
    <property type="entry name" value="G_DYNAMIN_2"/>
    <property type="match status" value="1"/>
</dbReference>
<dbReference type="Proteomes" id="UP001201262">
    <property type="component" value="Unassembled WGS sequence"/>
</dbReference>
<feature type="compositionally biased region" description="Polar residues" evidence="3">
    <location>
        <begin position="721"/>
        <end position="746"/>
    </location>
</feature>
<dbReference type="InterPro" id="IPR001401">
    <property type="entry name" value="Dynamin_GTPase"/>
</dbReference>
<evidence type="ECO:0000256" key="2">
    <source>
        <dbReference type="ARBA" id="ARBA00023134"/>
    </source>
</evidence>
<dbReference type="AlphaFoldDB" id="A0AAD4L0M6"/>
<dbReference type="GO" id="GO:0005874">
    <property type="term" value="C:microtubule"/>
    <property type="evidence" value="ECO:0007669"/>
    <property type="project" value="TreeGrafter"/>
</dbReference>
<dbReference type="InterPro" id="IPR000375">
    <property type="entry name" value="Dynamin_stalk"/>
</dbReference>
<dbReference type="PANTHER" id="PTHR11566">
    <property type="entry name" value="DYNAMIN"/>
    <property type="match status" value="1"/>
</dbReference>
<dbReference type="InterPro" id="IPR027417">
    <property type="entry name" value="P-loop_NTPase"/>
</dbReference>
<keyword evidence="1" id="KW-0547">Nucleotide-binding</keyword>
<keyword evidence="2" id="KW-0342">GTP-binding</keyword>
<protein>
    <submittedName>
        <fullName evidence="6">Vacuolar sorting protein</fullName>
    </submittedName>
</protein>
<dbReference type="Gene3D" id="3.40.50.300">
    <property type="entry name" value="P-loop containing nucleotide triphosphate hydrolases"/>
    <property type="match status" value="1"/>
</dbReference>
<dbReference type="GO" id="GO:0005525">
    <property type="term" value="F:GTP binding"/>
    <property type="evidence" value="ECO:0007669"/>
    <property type="project" value="InterPro"/>
</dbReference>
<dbReference type="InterPro" id="IPR030381">
    <property type="entry name" value="G_DYNAMIN_dom"/>
</dbReference>
<dbReference type="InterPro" id="IPR022812">
    <property type="entry name" value="Dynamin"/>
</dbReference>
<dbReference type="GeneID" id="70244152"/>
<dbReference type="RefSeq" id="XP_046074415.1">
    <property type="nucleotide sequence ID" value="XM_046213865.1"/>
</dbReference>
<dbReference type="EMBL" id="JAJTJA010000004">
    <property type="protein sequence ID" value="KAH8700709.1"/>
    <property type="molecule type" value="Genomic_DNA"/>
</dbReference>
<proteinExistence type="predicted"/>
<organism evidence="6 7">
    <name type="scientific">Talaromyces proteolyticus</name>
    <dbReference type="NCBI Taxonomy" id="1131652"/>
    <lineage>
        <taxon>Eukaryota</taxon>
        <taxon>Fungi</taxon>
        <taxon>Dikarya</taxon>
        <taxon>Ascomycota</taxon>
        <taxon>Pezizomycotina</taxon>
        <taxon>Eurotiomycetes</taxon>
        <taxon>Eurotiomycetidae</taxon>
        <taxon>Eurotiales</taxon>
        <taxon>Trichocomaceae</taxon>
        <taxon>Talaromyces</taxon>
        <taxon>Talaromyces sect. Bacilispori</taxon>
    </lineage>
</organism>
<dbReference type="GO" id="GO:0048312">
    <property type="term" value="P:intracellular distribution of mitochondria"/>
    <property type="evidence" value="ECO:0007669"/>
    <property type="project" value="TreeGrafter"/>
</dbReference>
<dbReference type="PANTHER" id="PTHR11566:SF149">
    <property type="entry name" value="GTPASE, PUTATIVE (AFU_ORTHOLOGUE AFUA_6G11890)-RELATED"/>
    <property type="match status" value="1"/>
</dbReference>
<dbReference type="Gene3D" id="1.20.120.1240">
    <property type="entry name" value="Dynamin, middle domain"/>
    <property type="match status" value="1"/>
</dbReference>
<feature type="domain" description="Dynamin-type G" evidence="5">
    <location>
        <begin position="31"/>
        <end position="317"/>
    </location>
</feature>
<name>A0AAD4L0M6_9EURO</name>
<dbReference type="InterPro" id="IPR020850">
    <property type="entry name" value="GED_dom"/>
</dbReference>
<dbReference type="GO" id="GO:0003924">
    <property type="term" value="F:GTPase activity"/>
    <property type="evidence" value="ECO:0007669"/>
    <property type="project" value="InterPro"/>
</dbReference>
<evidence type="ECO:0000259" key="5">
    <source>
        <dbReference type="PROSITE" id="PS51718"/>
    </source>
</evidence>
<dbReference type="GO" id="GO:0016020">
    <property type="term" value="C:membrane"/>
    <property type="evidence" value="ECO:0007669"/>
    <property type="project" value="TreeGrafter"/>
</dbReference>
<feature type="region of interest" description="Disordered" evidence="3">
    <location>
        <begin position="687"/>
        <end position="746"/>
    </location>
</feature>
<feature type="domain" description="GED" evidence="4">
    <location>
        <begin position="570"/>
        <end position="661"/>
    </location>
</feature>
<gene>
    <name evidence="6" type="ORF">BGW36DRAFT_357360</name>
</gene>
<dbReference type="GO" id="GO:0000266">
    <property type="term" value="P:mitochondrial fission"/>
    <property type="evidence" value="ECO:0007669"/>
    <property type="project" value="TreeGrafter"/>
</dbReference>
<dbReference type="GO" id="GO:0008017">
    <property type="term" value="F:microtubule binding"/>
    <property type="evidence" value="ECO:0007669"/>
    <property type="project" value="TreeGrafter"/>
</dbReference>
<dbReference type="GO" id="GO:0006897">
    <property type="term" value="P:endocytosis"/>
    <property type="evidence" value="ECO:0007669"/>
    <property type="project" value="TreeGrafter"/>
</dbReference>
<evidence type="ECO:0000259" key="4">
    <source>
        <dbReference type="PROSITE" id="PS51388"/>
    </source>
</evidence>
<comment type="caution">
    <text evidence="6">The sequence shown here is derived from an EMBL/GenBank/DDBJ whole genome shotgun (WGS) entry which is preliminary data.</text>
</comment>
<dbReference type="Pfam" id="PF01031">
    <property type="entry name" value="Dynamin_M"/>
    <property type="match status" value="1"/>
</dbReference>
<keyword evidence="7" id="KW-1185">Reference proteome</keyword>
<feature type="region of interest" description="Disordered" evidence="3">
    <location>
        <begin position="88"/>
        <end position="109"/>
    </location>
</feature>
<dbReference type="GO" id="GO:0016559">
    <property type="term" value="P:peroxisome fission"/>
    <property type="evidence" value="ECO:0007669"/>
    <property type="project" value="TreeGrafter"/>
</dbReference>
<dbReference type="PRINTS" id="PR00195">
    <property type="entry name" value="DYNAMIN"/>
</dbReference>
<dbReference type="GO" id="GO:0005739">
    <property type="term" value="C:mitochondrion"/>
    <property type="evidence" value="ECO:0007669"/>
    <property type="project" value="TreeGrafter"/>
</dbReference>
<evidence type="ECO:0000313" key="6">
    <source>
        <dbReference type="EMBL" id="KAH8700709.1"/>
    </source>
</evidence>
<accession>A0AAD4L0M6</accession>
<dbReference type="PROSITE" id="PS51388">
    <property type="entry name" value="GED"/>
    <property type="match status" value="1"/>
</dbReference>
<sequence>MMNEVNLLQSNTQLSLLNTIDELRAKGVDHYISLPQLIVCGDQSSGKSSVLHALSGVEFPKSEHYCTQFSTEIILRRAATPAAVAELRPRPSATNTKLPKSGKRIGGERSASLSDVPKLIEEASKVIGQDKKESRACDYILTLRLSGPDMPYLTLIDLPGLIHTQNRGQTYDDVLGIKALVEEYMAQPECIILAIVSAQNYKENQIVIRLAKEYDPTGSRTLGIITKPDTLETGSDREATYIELARNRDVVFLHGWHVLRNANAIERKDESFNRRVVESTFFNRGKWDSLSKQTVGVKSLQYRLREILLNRIKLELPKVTRRVQLEIRRCHSRLEKFGNPRNSPKDQMNFLTELSVKFQVLCRDAIHGYYTHDFFSDDREDSTRRLRAIIFNMSEEFANKMYERGHTYEIVDGKTEITQTSPQQIHRADYMMKIQGYLQQYRGRELQGNFNPAVIDHAFKQNSRSWGRIARDYVREVCEIMETFLDDLLDAITEPDMAHRLSRGLFYPALERKLRLVNEKVTELLEPFKTGHPATLNRQFIANLRELQSREKGMPTGKERQSETLDYDACSQILDCMTAYYGIALNVFIDNVASLAVENCLLKDLPELFSPSIVSDLSLEQLQELCQETDAVRDARQEEEEKLRVLEAGLWECKKHARYNALASQQPVSEASLIQFRLTGASLKSKDPVPTALSYSSTPTGDVESRPASASKIDDGDDWQRIQSGKSTDNGRGSQLLISPSITSVT</sequence>
<dbReference type="SUPFAM" id="SSF52540">
    <property type="entry name" value="P-loop containing nucleoside triphosphate hydrolases"/>
    <property type="match status" value="1"/>
</dbReference>
<dbReference type="Pfam" id="PF00350">
    <property type="entry name" value="Dynamin_N"/>
    <property type="match status" value="1"/>
</dbReference>
<dbReference type="SMART" id="SM00053">
    <property type="entry name" value="DYNc"/>
    <property type="match status" value="1"/>
</dbReference>
<dbReference type="InterPro" id="IPR045063">
    <property type="entry name" value="Dynamin_N"/>
</dbReference>
<evidence type="ECO:0000256" key="1">
    <source>
        <dbReference type="ARBA" id="ARBA00022741"/>
    </source>
</evidence>
<reference evidence="6" key="1">
    <citation type="submission" date="2021-12" db="EMBL/GenBank/DDBJ databases">
        <title>Convergent genome expansion in fungi linked to evolution of root-endophyte symbiosis.</title>
        <authorList>
            <consortium name="DOE Joint Genome Institute"/>
            <person name="Ke Y.-H."/>
            <person name="Bonito G."/>
            <person name="Liao H.-L."/>
            <person name="Looney B."/>
            <person name="Rojas-Flechas A."/>
            <person name="Nash J."/>
            <person name="Hameed K."/>
            <person name="Schadt C."/>
            <person name="Martin F."/>
            <person name="Crous P.W."/>
            <person name="Miettinen O."/>
            <person name="Magnuson J.K."/>
            <person name="Labbe J."/>
            <person name="Jacobson D."/>
            <person name="Doktycz M.J."/>
            <person name="Veneault-Fourrey C."/>
            <person name="Kuo A."/>
            <person name="Mondo S."/>
            <person name="Calhoun S."/>
            <person name="Riley R."/>
            <person name="Ohm R."/>
            <person name="LaButti K."/>
            <person name="Andreopoulos B."/>
            <person name="Pangilinan J."/>
            <person name="Nolan M."/>
            <person name="Tritt A."/>
            <person name="Clum A."/>
            <person name="Lipzen A."/>
            <person name="Daum C."/>
            <person name="Barry K."/>
            <person name="Grigoriev I.V."/>
            <person name="Vilgalys R."/>
        </authorList>
    </citation>
    <scope>NUCLEOTIDE SEQUENCE</scope>
    <source>
        <strain evidence="6">PMI_201</strain>
    </source>
</reference>
<dbReference type="CDD" id="cd08771">
    <property type="entry name" value="DLP_1"/>
    <property type="match status" value="1"/>
</dbReference>
<evidence type="ECO:0000313" key="7">
    <source>
        <dbReference type="Proteomes" id="UP001201262"/>
    </source>
</evidence>